<keyword evidence="3" id="KW-1185">Reference proteome</keyword>
<sequence length="52" mass="5898">MLAHALLDPPREDRDEPQAIADFTSRESQLLQRSLGRIRGETTSRHGILKVD</sequence>
<evidence type="ECO:0000313" key="2">
    <source>
        <dbReference type="EMBL" id="EPX57009.1"/>
    </source>
</evidence>
<organism evidence="2 3">
    <name type="scientific">Cystobacter fuscus (strain ATCC 25194 / DSM 2262 / NBRC 100088 / M29)</name>
    <dbReference type="NCBI Taxonomy" id="1242864"/>
    <lineage>
        <taxon>Bacteria</taxon>
        <taxon>Pseudomonadati</taxon>
        <taxon>Myxococcota</taxon>
        <taxon>Myxococcia</taxon>
        <taxon>Myxococcales</taxon>
        <taxon>Cystobacterineae</taxon>
        <taxon>Archangiaceae</taxon>
        <taxon>Cystobacter</taxon>
    </lineage>
</organism>
<protein>
    <submittedName>
        <fullName evidence="2">Uncharacterized protein</fullName>
    </submittedName>
</protein>
<feature type="region of interest" description="Disordered" evidence="1">
    <location>
        <begin position="1"/>
        <end position="26"/>
    </location>
</feature>
<reference evidence="2" key="1">
    <citation type="submission" date="2013-05" db="EMBL/GenBank/DDBJ databases">
        <title>Genome assembly of Cystobacter fuscus DSM 2262.</title>
        <authorList>
            <person name="Sharma G."/>
            <person name="Khatri I."/>
            <person name="Kaur C."/>
            <person name="Mayilraj S."/>
            <person name="Subramanian S."/>
        </authorList>
    </citation>
    <scope>NUCLEOTIDE SEQUENCE [LARGE SCALE GENOMIC DNA]</scope>
    <source>
        <strain evidence="2">DSM 2262</strain>
    </source>
</reference>
<comment type="caution">
    <text evidence="2">The sequence shown here is derived from an EMBL/GenBank/DDBJ whole genome shotgun (WGS) entry which is preliminary data.</text>
</comment>
<name>S9Q6Q6_CYSF2</name>
<evidence type="ECO:0000313" key="3">
    <source>
        <dbReference type="Proteomes" id="UP000011682"/>
    </source>
</evidence>
<evidence type="ECO:0000256" key="1">
    <source>
        <dbReference type="SAM" id="MobiDB-lite"/>
    </source>
</evidence>
<dbReference type="Proteomes" id="UP000011682">
    <property type="component" value="Unassembled WGS sequence"/>
</dbReference>
<proteinExistence type="predicted"/>
<accession>S9Q6Q6</accession>
<dbReference type="AlphaFoldDB" id="S9Q6Q6"/>
<gene>
    <name evidence="2" type="ORF">D187_006763</name>
</gene>
<dbReference type="EMBL" id="ANAH02000064">
    <property type="protein sequence ID" value="EPX57009.1"/>
    <property type="molecule type" value="Genomic_DNA"/>
</dbReference>